<dbReference type="Gene3D" id="3.60.110.10">
    <property type="entry name" value="Carbon-nitrogen hydrolase"/>
    <property type="match status" value="1"/>
</dbReference>
<protein>
    <recommendedName>
        <fullName evidence="8">Glutamine-dependent NAD(+) synthetase</fullName>
        <ecNumber evidence="8">6.3.5.1</ecNumber>
    </recommendedName>
    <alternativeName>
        <fullName evidence="8">NAD(+) synthase [glutamine-hydrolyzing]</fullName>
    </alternativeName>
</protein>
<sequence length="720" mass="80337">MYQTGSQLVTVATCNLNQWALDFEGNLERILQSCEEAKQAGATYRLGPELEICGYGCEDHFLESDTFLHSWESLEELFDRGATDGILCDFGMPILFAGARYNCRVLCRDKKILMIRPKTSMADNGNYRESRYFTAYKAPKNMQEKLQLPNSWAKKFSQKAAPFGVGFLQCADGTTIGCESCEELWTPQSAHIDMALSGVEIIGNGSGSHHELRKLDARLGLMINATKKCGGLYLYANQRGCDGSRLYFDGCSMIVCNGKVLAQAKQFDLQDVQTIVATVDLDDIRSYRASIPSLGNQAAEARHMMHSQIVTADIEVGSNLNDGYPLPSEEIQLKLHTPEEECCFGPACWLWDFMRRSGAAGFFLPLSGGADSSSVAMIVGVMTIMVTEAAKKDQKGLVASECRRVCRKEEGWVPEDAREMASCVLHTTYMGTENSSKATESRAERLGSVIGSYHSSVKIDNAVSAMIKIFQLATGKVPQFSSQGGTISEDLALQNIQARLRMVTAYLFAQLLPWVRGRQGFLLVLGSANVDEGLRGYMTKYDCSAADLNPIGSISKGDLKRMLKWGAKEFNFSVLQEIVDAPPTAELRPMTNDDNGEVEHSQTDEEDMGMTYEELGYFGRLRKISRCGPVSMFMKLCAKWPSLSAKEVATKVKRFFFYYSVNRHKMCIITPSYHAEAYSPDDNRFDLRQFLYNTKWTRQFNKIDEIAENMDEMKAKTKTA</sequence>
<keyword evidence="6 8" id="KW-0520">NAD</keyword>
<dbReference type="PIRSF" id="PIRSF006630">
    <property type="entry name" value="NADS_GAT"/>
    <property type="match status" value="1"/>
</dbReference>
<keyword evidence="12" id="KW-1185">Reference proteome</keyword>
<comment type="similarity">
    <text evidence="2 8">In the C-terminal section; belongs to the NAD synthetase family.</text>
</comment>
<feature type="domain" description="CN hydrolase" evidence="10">
    <location>
        <begin position="9"/>
        <end position="281"/>
    </location>
</feature>
<organism evidence="11 12">
    <name type="scientific">Chaetoceros tenuissimus</name>
    <dbReference type="NCBI Taxonomy" id="426638"/>
    <lineage>
        <taxon>Eukaryota</taxon>
        <taxon>Sar</taxon>
        <taxon>Stramenopiles</taxon>
        <taxon>Ochrophyta</taxon>
        <taxon>Bacillariophyta</taxon>
        <taxon>Coscinodiscophyceae</taxon>
        <taxon>Chaetocerotophycidae</taxon>
        <taxon>Chaetocerotales</taxon>
        <taxon>Chaetocerotaceae</taxon>
        <taxon>Chaetoceros</taxon>
    </lineage>
</organism>
<dbReference type="FunFam" id="3.40.50.620:FF:000036">
    <property type="entry name" value="Glutamine-dependent NAD(+) synthetase"/>
    <property type="match status" value="1"/>
</dbReference>
<comment type="caution">
    <text evidence="11">The sequence shown here is derived from an EMBL/GenBank/DDBJ whole genome shotgun (WGS) entry which is preliminary data.</text>
</comment>
<dbReference type="PANTHER" id="PTHR23090:SF9">
    <property type="entry name" value="GLUTAMINE-DEPENDENT NAD(+) SYNTHETASE"/>
    <property type="match status" value="1"/>
</dbReference>
<dbReference type="InterPro" id="IPR036526">
    <property type="entry name" value="C-N_Hydrolase_sf"/>
</dbReference>
<dbReference type="Pfam" id="PF00795">
    <property type="entry name" value="CN_hydrolase"/>
    <property type="match status" value="1"/>
</dbReference>
<evidence type="ECO:0000259" key="10">
    <source>
        <dbReference type="PROSITE" id="PS50263"/>
    </source>
</evidence>
<comment type="pathway">
    <text evidence="1 8">Cofactor biosynthesis; NAD(+) biosynthesis; NAD(+) from deamido-NAD(+) (L-Gln route): step 1/1.</text>
</comment>
<evidence type="ECO:0000256" key="8">
    <source>
        <dbReference type="PIRNR" id="PIRNR006630"/>
    </source>
</evidence>
<evidence type="ECO:0000313" key="11">
    <source>
        <dbReference type="EMBL" id="GFH51344.1"/>
    </source>
</evidence>
<evidence type="ECO:0000313" key="12">
    <source>
        <dbReference type="Proteomes" id="UP001054902"/>
    </source>
</evidence>
<keyword evidence="4 8" id="KW-0547">Nucleotide-binding</keyword>
<dbReference type="PANTHER" id="PTHR23090">
    <property type="entry name" value="NH 3 /GLUTAMINE-DEPENDENT NAD + SYNTHETASE"/>
    <property type="match status" value="1"/>
</dbReference>
<reference evidence="11 12" key="1">
    <citation type="journal article" date="2021" name="Sci. Rep.">
        <title>The genome of the diatom Chaetoceros tenuissimus carries an ancient integrated fragment of an extant virus.</title>
        <authorList>
            <person name="Hongo Y."/>
            <person name="Kimura K."/>
            <person name="Takaki Y."/>
            <person name="Yoshida Y."/>
            <person name="Baba S."/>
            <person name="Kobayashi G."/>
            <person name="Nagasaki K."/>
            <person name="Hano T."/>
            <person name="Tomaru Y."/>
        </authorList>
    </citation>
    <scope>NUCLEOTIDE SEQUENCE [LARGE SCALE GENOMIC DNA]</scope>
    <source>
        <strain evidence="11 12">NIES-3715</strain>
    </source>
</reference>
<dbReference type="GO" id="GO:0004359">
    <property type="term" value="F:glutaminase activity"/>
    <property type="evidence" value="ECO:0007669"/>
    <property type="project" value="InterPro"/>
</dbReference>
<dbReference type="PROSITE" id="PS50263">
    <property type="entry name" value="CN_HYDROLASE"/>
    <property type="match status" value="1"/>
</dbReference>
<name>A0AAD3CVI3_9STRA</name>
<dbReference type="GO" id="GO:0005524">
    <property type="term" value="F:ATP binding"/>
    <property type="evidence" value="ECO:0007669"/>
    <property type="project" value="UniProtKB-UniRule"/>
</dbReference>
<dbReference type="HAMAP" id="MF_02090">
    <property type="entry name" value="NadE_glutamine_dep"/>
    <property type="match status" value="1"/>
</dbReference>
<comment type="catalytic activity">
    <reaction evidence="7 8">
        <text>deamido-NAD(+) + L-glutamine + ATP + H2O = L-glutamate + AMP + diphosphate + NAD(+) + H(+)</text>
        <dbReference type="Rhea" id="RHEA:24384"/>
        <dbReference type="ChEBI" id="CHEBI:15377"/>
        <dbReference type="ChEBI" id="CHEBI:15378"/>
        <dbReference type="ChEBI" id="CHEBI:29985"/>
        <dbReference type="ChEBI" id="CHEBI:30616"/>
        <dbReference type="ChEBI" id="CHEBI:33019"/>
        <dbReference type="ChEBI" id="CHEBI:57540"/>
        <dbReference type="ChEBI" id="CHEBI:58359"/>
        <dbReference type="ChEBI" id="CHEBI:58437"/>
        <dbReference type="ChEBI" id="CHEBI:456215"/>
        <dbReference type="EC" id="6.3.5.1"/>
    </reaction>
</comment>
<gene>
    <name evidence="11" type="ORF">CTEN210_07820</name>
</gene>
<dbReference type="InterPro" id="IPR003694">
    <property type="entry name" value="NAD_synthase"/>
</dbReference>
<dbReference type="CDD" id="cd07570">
    <property type="entry name" value="GAT_Gln-NAD-synth"/>
    <property type="match status" value="1"/>
</dbReference>
<dbReference type="AlphaFoldDB" id="A0AAD3CVI3"/>
<accession>A0AAD3CVI3</accession>
<evidence type="ECO:0000256" key="5">
    <source>
        <dbReference type="ARBA" id="ARBA00022840"/>
    </source>
</evidence>
<evidence type="ECO:0000256" key="1">
    <source>
        <dbReference type="ARBA" id="ARBA00005188"/>
    </source>
</evidence>
<proteinExistence type="inferred from homology"/>
<evidence type="ECO:0000256" key="3">
    <source>
        <dbReference type="ARBA" id="ARBA00022598"/>
    </source>
</evidence>
<dbReference type="InterPro" id="IPR003010">
    <property type="entry name" value="C-N_Hydrolase"/>
</dbReference>
<dbReference type="FunFam" id="3.60.110.10:FF:000003">
    <property type="entry name" value="Glutamine-dependent NAD(+) synthetase"/>
    <property type="match status" value="1"/>
</dbReference>
<dbReference type="EMBL" id="BLLK01000045">
    <property type="protein sequence ID" value="GFH51344.1"/>
    <property type="molecule type" value="Genomic_DNA"/>
</dbReference>
<dbReference type="NCBIfam" id="TIGR00552">
    <property type="entry name" value="nadE"/>
    <property type="match status" value="1"/>
</dbReference>
<feature type="region of interest" description="Disordered" evidence="9">
    <location>
        <begin position="585"/>
        <end position="605"/>
    </location>
</feature>
<evidence type="ECO:0000256" key="9">
    <source>
        <dbReference type="SAM" id="MobiDB-lite"/>
    </source>
</evidence>
<keyword evidence="3 8" id="KW-0436">Ligase</keyword>
<dbReference type="GO" id="GO:0009435">
    <property type="term" value="P:NAD+ biosynthetic process"/>
    <property type="evidence" value="ECO:0007669"/>
    <property type="project" value="UniProtKB-UniRule"/>
</dbReference>
<dbReference type="CDD" id="cd00553">
    <property type="entry name" value="NAD_synthase"/>
    <property type="match status" value="1"/>
</dbReference>
<dbReference type="GO" id="GO:0005737">
    <property type="term" value="C:cytoplasm"/>
    <property type="evidence" value="ECO:0007669"/>
    <property type="project" value="InterPro"/>
</dbReference>
<evidence type="ECO:0000256" key="6">
    <source>
        <dbReference type="ARBA" id="ARBA00023027"/>
    </source>
</evidence>
<dbReference type="GO" id="GO:0003952">
    <property type="term" value="F:NAD+ synthase (glutamine-hydrolyzing) activity"/>
    <property type="evidence" value="ECO:0007669"/>
    <property type="project" value="UniProtKB-UniRule"/>
</dbReference>
<dbReference type="Gene3D" id="3.40.50.620">
    <property type="entry name" value="HUPs"/>
    <property type="match status" value="1"/>
</dbReference>
<dbReference type="InterPro" id="IPR022310">
    <property type="entry name" value="NAD/GMP_synthase"/>
</dbReference>
<dbReference type="SUPFAM" id="SSF52402">
    <property type="entry name" value="Adenine nucleotide alpha hydrolases-like"/>
    <property type="match status" value="1"/>
</dbReference>
<dbReference type="InterPro" id="IPR014445">
    <property type="entry name" value="Gln-dep_NAD_synthase"/>
</dbReference>
<keyword evidence="5 8" id="KW-0067">ATP-binding</keyword>
<evidence type="ECO:0000256" key="7">
    <source>
        <dbReference type="ARBA" id="ARBA00052340"/>
    </source>
</evidence>
<dbReference type="SUPFAM" id="SSF56317">
    <property type="entry name" value="Carbon-nitrogen hydrolase"/>
    <property type="match status" value="1"/>
</dbReference>
<dbReference type="Pfam" id="PF02540">
    <property type="entry name" value="NAD_synthase"/>
    <property type="match status" value="1"/>
</dbReference>
<dbReference type="InterPro" id="IPR014729">
    <property type="entry name" value="Rossmann-like_a/b/a_fold"/>
</dbReference>
<dbReference type="EC" id="6.3.5.1" evidence="8"/>
<evidence type="ECO:0000256" key="4">
    <source>
        <dbReference type="ARBA" id="ARBA00022741"/>
    </source>
</evidence>
<evidence type="ECO:0000256" key="2">
    <source>
        <dbReference type="ARBA" id="ARBA00007145"/>
    </source>
</evidence>
<dbReference type="Proteomes" id="UP001054902">
    <property type="component" value="Unassembled WGS sequence"/>
</dbReference>